<dbReference type="OrthoDB" id="424368at2"/>
<dbReference type="EMBL" id="QPEX01000019">
    <property type="protein sequence ID" value="RCS50516.1"/>
    <property type="molecule type" value="Genomic_DNA"/>
</dbReference>
<dbReference type="InterPro" id="IPR000182">
    <property type="entry name" value="GNAT_dom"/>
</dbReference>
<evidence type="ECO:0000313" key="3">
    <source>
        <dbReference type="Proteomes" id="UP000253562"/>
    </source>
</evidence>
<protein>
    <submittedName>
        <fullName evidence="2">GNAT family N-acetyltransferase</fullName>
    </submittedName>
</protein>
<dbReference type="CDD" id="cd04301">
    <property type="entry name" value="NAT_SF"/>
    <property type="match status" value="1"/>
</dbReference>
<dbReference type="AlphaFoldDB" id="A0A368KRP3"/>
<proteinExistence type="predicted"/>
<dbReference type="SUPFAM" id="SSF55729">
    <property type="entry name" value="Acyl-CoA N-acyltransferases (Nat)"/>
    <property type="match status" value="1"/>
</dbReference>
<dbReference type="Pfam" id="PF13673">
    <property type="entry name" value="Acetyltransf_10"/>
    <property type="match status" value="1"/>
</dbReference>
<gene>
    <name evidence="2" type="ORF">DTL42_10390</name>
</gene>
<accession>A0A368KRP3</accession>
<dbReference type="Proteomes" id="UP000253562">
    <property type="component" value="Unassembled WGS sequence"/>
</dbReference>
<organism evidence="2 3">
    <name type="scientific">Bremerella cremea</name>
    <dbReference type="NCBI Taxonomy" id="1031537"/>
    <lineage>
        <taxon>Bacteria</taxon>
        <taxon>Pseudomonadati</taxon>
        <taxon>Planctomycetota</taxon>
        <taxon>Planctomycetia</taxon>
        <taxon>Pirellulales</taxon>
        <taxon>Pirellulaceae</taxon>
        <taxon>Bremerella</taxon>
    </lineage>
</organism>
<dbReference type="RefSeq" id="WP_114368664.1">
    <property type="nucleotide sequence ID" value="NZ_QPEX01000019.1"/>
</dbReference>
<feature type="domain" description="N-acetyltransferase" evidence="1">
    <location>
        <begin position="4"/>
        <end position="157"/>
    </location>
</feature>
<comment type="caution">
    <text evidence="2">The sequence shown here is derived from an EMBL/GenBank/DDBJ whole genome shotgun (WGS) entry which is preliminary data.</text>
</comment>
<dbReference type="InterPro" id="IPR016181">
    <property type="entry name" value="Acyl_CoA_acyltransferase"/>
</dbReference>
<name>A0A368KRP3_9BACT</name>
<dbReference type="GO" id="GO:0016747">
    <property type="term" value="F:acyltransferase activity, transferring groups other than amino-acyl groups"/>
    <property type="evidence" value="ECO:0007669"/>
    <property type="project" value="InterPro"/>
</dbReference>
<evidence type="ECO:0000259" key="1">
    <source>
        <dbReference type="PROSITE" id="PS51186"/>
    </source>
</evidence>
<reference evidence="2 3" key="1">
    <citation type="submission" date="2018-07" db="EMBL/GenBank/DDBJ databases">
        <title>Comparative genomes isolates from brazilian mangrove.</title>
        <authorList>
            <person name="De Araujo J.E."/>
            <person name="Taketani R.G."/>
            <person name="Silva M.C.P."/>
            <person name="Lourenco M.V."/>
            <person name="Oliveira V.M."/>
            <person name="Andreote F.D."/>
        </authorList>
    </citation>
    <scope>NUCLEOTIDE SEQUENCE [LARGE SCALE GENOMIC DNA]</scope>
    <source>
        <strain evidence="2 3">HEX PRIS-MGV</strain>
    </source>
</reference>
<dbReference type="PANTHER" id="PTHR43451:SF1">
    <property type="entry name" value="ACETYLTRANSFERASE"/>
    <property type="match status" value="1"/>
</dbReference>
<keyword evidence="2" id="KW-0808">Transferase</keyword>
<evidence type="ECO:0000313" key="2">
    <source>
        <dbReference type="EMBL" id="RCS50516.1"/>
    </source>
</evidence>
<sequence>MANIAIRKAQREEYSALWQLFHDTIHKVNCRDYSPDQLAVWAPDKIEMSRWIDRIEKVNPWVAVAGEQLVGFADLQADGLVDMFFVHHQWQTQGIGKRLFQTINQQAKRLGLFELYSHVSITARPFFEAQGFQVETPQDVTMSGVVLRNYVMRKTLLLEPRH</sequence>
<dbReference type="Gene3D" id="3.40.630.30">
    <property type="match status" value="1"/>
</dbReference>
<dbReference type="InterPro" id="IPR052564">
    <property type="entry name" value="N-acetyltrans/Recomb-assoc"/>
</dbReference>
<dbReference type="PANTHER" id="PTHR43451">
    <property type="entry name" value="ACETYLTRANSFERASE (GNAT) FAMILY PROTEIN"/>
    <property type="match status" value="1"/>
</dbReference>
<dbReference type="PROSITE" id="PS51186">
    <property type="entry name" value="GNAT"/>
    <property type="match status" value="1"/>
</dbReference>